<organism evidence="8">
    <name type="scientific">marine metagenome</name>
    <dbReference type="NCBI Taxonomy" id="408172"/>
    <lineage>
        <taxon>unclassified sequences</taxon>
        <taxon>metagenomes</taxon>
        <taxon>ecological metagenomes</taxon>
    </lineage>
</organism>
<feature type="region of interest" description="Disordered" evidence="7">
    <location>
        <begin position="229"/>
        <end position="258"/>
    </location>
</feature>
<evidence type="ECO:0000256" key="6">
    <source>
        <dbReference type="ARBA" id="ARBA00023211"/>
    </source>
</evidence>
<reference evidence="8" key="1">
    <citation type="submission" date="2018-05" db="EMBL/GenBank/DDBJ databases">
        <authorList>
            <person name="Lanie J.A."/>
            <person name="Ng W.-L."/>
            <person name="Kazmierczak K.M."/>
            <person name="Andrzejewski T.M."/>
            <person name="Davidsen T.M."/>
            <person name="Wayne K.J."/>
            <person name="Tettelin H."/>
            <person name="Glass J.I."/>
            <person name="Rusch D."/>
            <person name="Podicherti R."/>
            <person name="Tsui H.-C.T."/>
            <person name="Winkler M.E."/>
        </authorList>
    </citation>
    <scope>NUCLEOTIDE SEQUENCE</scope>
</reference>
<dbReference type="InterPro" id="IPR015797">
    <property type="entry name" value="NUDIX_hydrolase-like_dom_sf"/>
</dbReference>
<evidence type="ECO:0000256" key="2">
    <source>
        <dbReference type="ARBA" id="ARBA00001946"/>
    </source>
</evidence>
<dbReference type="AlphaFoldDB" id="A0A381NVU5"/>
<protein>
    <submittedName>
        <fullName evidence="8">Uncharacterized protein</fullName>
    </submittedName>
</protein>
<evidence type="ECO:0000256" key="3">
    <source>
        <dbReference type="ARBA" id="ARBA00022723"/>
    </source>
</evidence>
<dbReference type="GO" id="GO:0046872">
    <property type="term" value="F:metal ion binding"/>
    <property type="evidence" value="ECO:0007669"/>
    <property type="project" value="UniProtKB-KW"/>
</dbReference>
<comment type="cofactor">
    <cofactor evidence="1">
        <name>Mn(2+)</name>
        <dbReference type="ChEBI" id="CHEBI:29035"/>
    </cofactor>
</comment>
<dbReference type="SUPFAM" id="SSF55811">
    <property type="entry name" value="Nudix"/>
    <property type="match status" value="1"/>
</dbReference>
<gene>
    <name evidence="8" type="ORF">METZ01_LOCUS10872</name>
</gene>
<keyword evidence="4" id="KW-0378">Hydrolase</keyword>
<dbReference type="CDD" id="cd18870">
    <property type="entry name" value="NUDIX_AcylCoAdiphos_Nudt19"/>
    <property type="match status" value="1"/>
</dbReference>
<keyword evidence="5" id="KW-0460">Magnesium</keyword>
<evidence type="ECO:0000256" key="7">
    <source>
        <dbReference type="SAM" id="MobiDB-lite"/>
    </source>
</evidence>
<evidence type="ECO:0000256" key="1">
    <source>
        <dbReference type="ARBA" id="ARBA00001936"/>
    </source>
</evidence>
<dbReference type="PANTHER" id="PTHR12318:SF0">
    <property type="entry name" value="ACYL-COENZYME A DIPHOSPHATASE NUDT19"/>
    <property type="match status" value="1"/>
</dbReference>
<dbReference type="EMBL" id="UINC01000592">
    <property type="protein sequence ID" value="SUZ58018.1"/>
    <property type="molecule type" value="Genomic_DNA"/>
</dbReference>
<evidence type="ECO:0000256" key="5">
    <source>
        <dbReference type="ARBA" id="ARBA00022842"/>
    </source>
</evidence>
<dbReference type="Gene3D" id="3.90.79.10">
    <property type="entry name" value="Nucleoside Triphosphate Pyrophosphohydrolase"/>
    <property type="match status" value="1"/>
</dbReference>
<name>A0A381NVU5_9ZZZZ</name>
<evidence type="ECO:0000313" key="8">
    <source>
        <dbReference type="EMBL" id="SUZ58018.1"/>
    </source>
</evidence>
<proteinExistence type="predicted"/>
<sequence length="258" mass="28787">MLKRNARSIFVGDMWVFPGGAVDPEDGTPEADAVVDGLTDIDASKCLGIDQGGIAFWVAALRETFEEAGILLARTPGDPELVDLSHSDTETRFSTYRDGVNAGEVDFVSMIREQGLVLDGSGVHYVSRWVTPLGPPRRYDTRFFVTAMPEGQQPLHDDDEAVHHEWIRPVEALALNDSDEMLMMTPTISMLDRLSRYRNAAEAISAAEDNDENHDETVRIRYGIEGPGRIAWPEDPDYEQADPRVESGMVRWPDRRPS</sequence>
<dbReference type="GO" id="GO:0016818">
    <property type="term" value="F:hydrolase activity, acting on acid anhydrides, in phosphorus-containing anhydrides"/>
    <property type="evidence" value="ECO:0007669"/>
    <property type="project" value="InterPro"/>
</dbReference>
<comment type="cofactor">
    <cofactor evidence="2">
        <name>Mg(2+)</name>
        <dbReference type="ChEBI" id="CHEBI:18420"/>
    </cofactor>
</comment>
<dbReference type="InterPro" id="IPR039121">
    <property type="entry name" value="NUDT19"/>
</dbReference>
<dbReference type="PANTHER" id="PTHR12318">
    <property type="entry name" value="TESTOSTERONE-REGULATED PROTEIN RP2"/>
    <property type="match status" value="1"/>
</dbReference>
<accession>A0A381NVU5</accession>
<keyword evidence="3" id="KW-0479">Metal-binding</keyword>
<keyword evidence="6" id="KW-0464">Manganese</keyword>
<evidence type="ECO:0000256" key="4">
    <source>
        <dbReference type="ARBA" id="ARBA00022801"/>
    </source>
</evidence>